<dbReference type="Gene3D" id="3.90.550.10">
    <property type="entry name" value="Spore Coat Polysaccharide Biosynthesis Protein SpsA, Chain A"/>
    <property type="match status" value="1"/>
</dbReference>
<dbReference type="PRINTS" id="PR01440">
    <property type="entry name" value="CELLSNTHASEB"/>
</dbReference>
<comment type="similarity">
    <text evidence="2">In the N-terminal section; belongs to the glycosyltransferase 2 family.</text>
</comment>
<comment type="pathway">
    <text evidence="13">Glycan metabolism; bacterial cellulose biosynthesis.</text>
</comment>
<evidence type="ECO:0000256" key="7">
    <source>
        <dbReference type="ARBA" id="ARBA00022679"/>
    </source>
</evidence>
<feature type="transmembrane region" description="Helical" evidence="13">
    <location>
        <begin position="420"/>
        <end position="441"/>
    </location>
</feature>
<dbReference type="CDD" id="cd06421">
    <property type="entry name" value="CESA_CelA_like"/>
    <property type="match status" value="1"/>
</dbReference>
<dbReference type="GO" id="GO:0005886">
    <property type="term" value="C:plasma membrane"/>
    <property type="evidence" value="ECO:0007669"/>
    <property type="project" value="UniProtKB-SubCell"/>
</dbReference>
<reference evidence="17" key="2">
    <citation type="submission" date="2022-03" db="EMBL/GenBank/DDBJ databases">
        <authorList>
            <person name="Ryngajllo M."/>
            <person name="Jacek P."/>
            <person name="Kubiak K."/>
        </authorList>
    </citation>
    <scope>NUCLEOTIDE SEQUENCE</scope>
    <source>
        <strain evidence="17">SI1</strain>
    </source>
</reference>
<protein>
    <recommendedName>
        <fullName evidence="13">Cellulose synthase</fullName>
        <ecNumber evidence="13">2.4.1.12</ecNumber>
    </recommendedName>
</protein>
<accession>A0AAW5EVT7</accession>
<dbReference type="InterPro" id="IPR009875">
    <property type="entry name" value="PilZ_domain"/>
</dbReference>
<dbReference type="EMBL" id="JAIBCX010000043">
    <property type="protein sequence ID" value="MCJ8354927.1"/>
    <property type="molecule type" value="Genomic_DNA"/>
</dbReference>
<dbReference type="EC" id="2.4.1.12" evidence="13"/>
<dbReference type="InterPro" id="IPR001173">
    <property type="entry name" value="Glyco_trans_2-like"/>
</dbReference>
<feature type="transmembrane region" description="Helical" evidence="13">
    <location>
        <begin position="102"/>
        <end position="126"/>
    </location>
</feature>
<reference evidence="17" key="1">
    <citation type="journal article" date="2021" name="Polymers (Basel)">
        <title>Highly Stretchable Bacterial Cellulose Produced by Komagataeibacter hansenii SI1.</title>
        <authorList>
            <person name="Cielecka I."/>
            <person name="Ryngajllo M."/>
            <person name="Maniukiewicz W."/>
            <person name="Bielecki S."/>
        </authorList>
    </citation>
    <scope>NUCLEOTIDE SEQUENCE</scope>
    <source>
        <strain evidence="17">SI1</strain>
    </source>
</reference>
<evidence type="ECO:0000256" key="6">
    <source>
        <dbReference type="ARBA" id="ARBA00022676"/>
    </source>
</evidence>
<feature type="region of interest" description="Disordered" evidence="14">
    <location>
        <begin position="769"/>
        <end position="812"/>
    </location>
</feature>
<feature type="transmembrane region" description="Helical" evidence="13">
    <location>
        <begin position="20"/>
        <end position="39"/>
    </location>
</feature>
<feature type="transmembrane region" description="Helical" evidence="13">
    <location>
        <begin position="396"/>
        <end position="414"/>
    </location>
</feature>
<evidence type="ECO:0000256" key="9">
    <source>
        <dbReference type="ARBA" id="ARBA00022916"/>
    </source>
</evidence>
<evidence type="ECO:0000256" key="13">
    <source>
        <dbReference type="RuleBase" id="RU365020"/>
    </source>
</evidence>
<dbReference type="Pfam" id="PF03552">
    <property type="entry name" value="Cellulose_synt"/>
    <property type="match status" value="1"/>
</dbReference>
<feature type="transmembrane region" description="Helical" evidence="13">
    <location>
        <begin position="71"/>
        <end position="90"/>
    </location>
</feature>
<comment type="subcellular location">
    <subcellularLocation>
        <location evidence="1">Cell inner membrane</location>
        <topology evidence="1">Multi-pass membrane protein</topology>
    </subcellularLocation>
</comment>
<feature type="domain" description="PilZ" evidence="16">
    <location>
        <begin position="570"/>
        <end position="669"/>
    </location>
</feature>
<dbReference type="Gene3D" id="2.60.120.260">
    <property type="entry name" value="Galactose-binding domain-like"/>
    <property type="match status" value="2"/>
</dbReference>
<keyword evidence="6 13" id="KW-0328">Glycosyltransferase</keyword>
<gene>
    <name evidence="17" type="primary">bcsA</name>
    <name evidence="17" type="ORF">K1W68_13165</name>
</gene>
<proteinExistence type="inferred from homology"/>
<dbReference type="PANTHER" id="PTHR43867:SF2">
    <property type="entry name" value="CELLULOSE SYNTHASE CATALYTIC SUBUNIT A [UDP-FORMING]"/>
    <property type="match status" value="1"/>
</dbReference>
<dbReference type="GO" id="GO:0030244">
    <property type="term" value="P:cellulose biosynthetic process"/>
    <property type="evidence" value="ECO:0007669"/>
    <property type="project" value="UniProtKB-KW"/>
</dbReference>
<dbReference type="SUPFAM" id="SSF141371">
    <property type="entry name" value="PilZ domain-like"/>
    <property type="match status" value="1"/>
</dbReference>
<dbReference type="InterPro" id="IPR029044">
    <property type="entry name" value="Nucleotide-diphossugar_trans"/>
</dbReference>
<comment type="similarity">
    <text evidence="3">In the C-terminal section; belongs to the AcsB/BcsB family.</text>
</comment>
<dbReference type="SUPFAM" id="SSF53448">
    <property type="entry name" value="Nucleotide-diphospho-sugar transferases"/>
    <property type="match status" value="1"/>
</dbReference>
<dbReference type="Pfam" id="PF03170">
    <property type="entry name" value="BcsB"/>
    <property type="match status" value="1"/>
</dbReference>
<keyword evidence="9 13" id="KW-0135">Cellulose biosynthesis</keyword>
<dbReference type="NCBIfam" id="TIGR03030">
    <property type="entry name" value="CelA"/>
    <property type="match status" value="1"/>
</dbReference>
<dbReference type="Gene3D" id="2.40.10.220">
    <property type="entry name" value="predicted glycosyltransferase like domains"/>
    <property type="match status" value="1"/>
</dbReference>
<feature type="transmembrane region" description="Helical" evidence="13">
    <location>
        <begin position="462"/>
        <end position="484"/>
    </location>
</feature>
<feature type="transmembrane region" description="Helical" evidence="13">
    <location>
        <begin position="1553"/>
        <end position="1574"/>
    </location>
</feature>
<sequence>MIYRAILKRLRLEQLARVPAVSAASPFVMMAVGVFLMLMAGGVTISTTSQAFVTCGTVGLFLLLKGRKGRGVTCFLMMLSLLVSLRYMVWRLTTTLELHSPLQAALSLLLVAAELYALLTLCLSYFQMSWPLDRKPLPLPADTTDWPVVDVYVPSYNEELSLVRSTVLGALAIDWPADKLNVYILDDGRRKSFHAFAMEAGAGYIIRDQNNHAKAGNLNHALRVTEGEYVVIFDCDHIPTRGFLKKTIGWMMADPKLALLQTPHHFYSPDPFQRNLATGQNVPPEGNMFYGLVQDGNDFWDATFFCGSCAAIRRSAVLGIGGFATETVTEDAHTALKMQREGWHTAYLRQPLAAGLSTERLMLHIGQRVRWARGMLQIMRLDNPLLGSGLRWQQRLCYLSAMSHFLFAIPRLVFLASPLAFLFLGQNIIAASPFAILVYAFPHVFHSIGTLSRVEGRWRYSFWSEIYETTLALFLVRVTIMTLLNPRKGEFNVTDKGGLLQSEYFDLNAVYPNVILAVILALALVRGIGGMMWEYHDRLALQSFALNTLWVAVSLIIVLASIAVGRETRQIRHKPRVRATLPITLIDEHGQHYHAHTSDISLGGIAARLSTEHALPTQTRVTMLYHNEKDGIDVRIPAVILFSKPGQLHLQWSVDDLDVERQIVEFMFGRNDAWSNWGDFQPDRPVRSFLMVLRSIGGLFRRGQRLFRWQAPQEAPLAESEHVEEEKLEKKSLVLKPVRRSARHGATASLIVLLGLPAAIAPSLAQAPSRATPVATEQGATPVEPPPVNAPPPPSLPQPPGTLPTPPQIAPASAGELLPAATAVSLPTGPATQQMRERLSERTGVSPASPFGDTNTGALPADPSAPPIDPADAARVADGEITRTSTFRDLGLATGPLTLRGFSPLQGLDVIVPANRVVTRARITLSGALSPSLLPEASAVSVTLNEQYVGTIRVDPEHPRFGPITFDIDPLYFTGDNKLNFHFAGEYRRDCNDLYNEVLWARISDFSTVTLTTTRIAPDRKLSYLPAPFYDPNLRTPLRVPVVMPNPDAHGMLKASALVASWFGKLADFRKVSFPVSTTIPASGNAIAIGENLPIDARGTRPTGPTLSEVENPNDRLGTILVLTGRNAQEVEVAARVLAFSSDTLGAVGTKVVNDVTLQPRHPYDAPAFVPTDRPVRFGELVAASDLQGGGFAPPVMALPFHLPPDLYSWRNRPYPIDLWVRTPGGPVVDLETSRLDVHLNNNYLDSFTLKPPSLWAAWSERLVNQHAGAVEHAAALPPWLLFGQNQLKFSFDARPIDRGVCRRTPDDIHMSVDSDSWLDFRRGYHFARLPNLSYFAEAAFPFSRMADLSETTVVVPHHIDAGTAGTFMDLMGFFGATTWYPASGVQVADVNDLSEHPPQGDILILATAGDAPKFEELLTRAPYELTDGHIRVGQHMGLQGIWYLFQDHDHAGLQDGVQANLNAPIAGAGVLLGAQSPYRSDRSVVALMGDTPSRMHDLVMGLRSKEDVPRIQGDLVLRNGDRLTSYRTAPTFTMGSLPWWMWLDWYLGTRPLTLYVLGLVGAGLVAAAAVRLLRRRAQHRLEEAARVKDTTDASH</sequence>
<evidence type="ECO:0000313" key="17">
    <source>
        <dbReference type="EMBL" id="MCJ8354927.1"/>
    </source>
</evidence>
<evidence type="ECO:0000313" key="18">
    <source>
        <dbReference type="Proteomes" id="UP001202887"/>
    </source>
</evidence>
<evidence type="ECO:0000256" key="12">
    <source>
        <dbReference type="ARBA" id="ARBA00048682"/>
    </source>
</evidence>
<organism evidence="17 18">
    <name type="scientific">Novacetimonas hansenii</name>
    <name type="common">Komagataeibacter hansenii</name>
    <dbReference type="NCBI Taxonomy" id="436"/>
    <lineage>
        <taxon>Bacteria</taxon>
        <taxon>Pseudomonadati</taxon>
        <taxon>Pseudomonadota</taxon>
        <taxon>Alphaproteobacteria</taxon>
        <taxon>Acetobacterales</taxon>
        <taxon>Acetobacteraceae</taxon>
        <taxon>Novacetimonas</taxon>
    </lineage>
</organism>
<dbReference type="GO" id="GO:0035438">
    <property type="term" value="F:cyclic-di-GMP binding"/>
    <property type="evidence" value="ECO:0007669"/>
    <property type="project" value="InterPro"/>
</dbReference>
<feature type="domain" description="Glycosyltransferase 2-like" evidence="15">
    <location>
        <begin position="151"/>
        <end position="317"/>
    </location>
</feature>
<dbReference type="Pfam" id="PF00535">
    <property type="entry name" value="Glycos_transf_2"/>
    <property type="match status" value="1"/>
</dbReference>
<evidence type="ECO:0000256" key="11">
    <source>
        <dbReference type="ARBA" id="ARBA00023136"/>
    </source>
</evidence>
<dbReference type="InterPro" id="IPR005150">
    <property type="entry name" value="Cellulose_synth"/>
</dbReference>
<dbReference type="PANTHER" id="PTHR43867">
    <property type="entry name" value="CELLULOSE SYNTHASE CATALYTIC SUBUNIT A [UDP-FORMING]"/>
    <property type="match status" value="1"/>
</dbReference>
<keyword evidence="11 13" id="KW-0472">Membrane</keyword>
<evidence type="ECO:0000256" key="8">
    <source>
        <dbReference type="ARBA" id="ARBA00022692"/>
    </source>
</evidence>
<evidence type="ECO:0000256" key="5">
    <source>
        <dbReference type="ARBA" id="ARBA00022519"/>
    </source>
</evidence>
<evidence type="ECO:0000259" key="16">
    <source>
        <dbReference type="Pfam" id="PF07238"/>
    </source>
</evidence>
<dbReference type="RefSeq" id="WP_062809547.1">
    <property type="nucleotide sequence ID" value="NZ_CALLXP010000003.1"/>
</dbReference>
<feature type="compositionally biased region" description="Pro residues" evidence="14">
    <location>
        <begin position="783"/>
        <end position="809"/>
    </location>
</feature>
<comment type="catalytic activity">
    <reaction evidence="12 13">
        <text>[(1-&gt;4)-beta-D-glucosyl](n) + UDP-alpha-D-glucose = [(1-&gt;4)-beta-D-glucosyl](n+1) + UDP + H(+)</text>
        <dbReference type="Rhea" id="RHEA:19929"/>
        <dbReference type="Rhea" id="RHEA-COMP:10033"/>
        <dbReference type="Rhea" id="RHEA-COMP:10034"/>
        <dbReference type="ChEBI" id="CHEBI:15378"/>
        <dbReference type="ChEBI" id="CHEBI:18246"/>
        <dbReference type="ChEBI" id="CHEBI:58223"/>
        <dbReference type="ChEBI" id="CHEBI:58885"/>
        <dbReference type="EC" id="2.4.1.12"/>
    </reaction>
</comment>
<name>A0AAW5EVT7_NOVHA</name>
<dbReference type="InterPro" id="IPR050321">
    <property type="entry name" value="Glycosyltr_2/OpgH_subfam"/>
</dbReference>
<keyword evidence="4 13" id="KW-1003">Cell membrane</keyword>
<feature type="transmembrane region" description="Helical" evidence="13">
    <location>
        <begin position="544"/>
        <end position="564"/>
    </location>
</feature>
<evidence type="ECO:0000256" key="1">
    <source>
        <dbReference type="ARBA" id="ARBA00004429"/>
    </source>
</evidence>
<dbReference type="InterPro" id="IPR003919">
    <property type="entry name" value="Cell_synth_A"/>
</dbReference>
<dbReference type="GO" id="GO:0006011">
    <property type="term" value="P:UDP-alpha-D-glucose metabolic process"/>
    <property type="evidence" value="ECO:0007669"/>
    <property type="project" value="InterPro"/>
</dbReference>
<dbReference type="InterPro" id="IPR003920">
    <property type="entry name" value="Cell_synth_B"/>
</dbReference>
<feature type="transmembrane region" description="Helical" evidence="13">
    <location>
        <begin position="45"/>
        <end position="64"/>
    </location>
</feature>
<keyword evidence="7 13" id="KW-0808">Transferase</keyword>
<keyword evidence="8 13" id="KW-0812">Transmembrane</keyword>
<evidence type="ECO:0000259" key="15">
    <source>
        <dbReference type="Pfam" id="PF00535"/>
    </source>
</evidence>
<feature type="region of interest" description="Disordered" evidence="14">
    <location>
        <begin position="828"/>
        <end position="868"/>
    </location>
</feature>
<evidence type="ECO:0000256" key="14">
    <source>
        <dbReference type="SAM" id="MobiDB-lite"/>
    </source>
</evidence>
<evidence type="ECO:0000256" key="3">
    <source>
        <dbReference type="ARBA" id="ARBA00010653"/>
    </source>
</evidence>
<dbReference type="GO" id="GO:0016760">
    <property type="term" value="F:cellulose synthase (UDP-forming) activity"/>
    <property type="evidence" value="ECO:0007669"/>
    <property type="project" value="UniProtKB-EC"/>
</dbReference>
<comment type="caution">
    <text evidence="17">The sequence shown here is derived from an EMBL/GenBank/DDBJ whole genome shotgun (WGS) entry which is preliminary data.</text>
</comment>
<keyword evidence="5 13" id="KW-0997">Cell inner membrane</keyword>
<dbReference type="InterPro" id="IPR018513">
    <property type="entry name" value="Cell_synthase_bac"/>
</dbReference>
<evidence type="ECO:0000256" key="2">
    <source>
        <dbReference type="ARBA" id="ARBA00010003"/>
    </source>
</evidence>
<evidence type="ECO:0000256" key="10">
    <source>
        <dbReference type="ARBA" id="ARBA00022989"/>
    </source>
</evidence>
<evidence type="ECO:0000256" key="4">
    <source>
        <dbReference type="ARBA" id="ARBA00022475"/>
    </source>
</evidence>
<keyword evidence="13" id="KW-0973">c-di-GMP</keyword>
<feature type="transmembrane region" description="Helical" evidence="13">
    <location>
        <begin position="510"/>
        <end position="532"/>
    </location>
</feature>
<dbReference type="Pfam" id="PF07238">
    <property type="entry name" value="PilZ"/>
    <property type="match status" value="1"/>
</dbReference>
<comment type="cofactor">
    <cofactor evidence="13">
        <name>Mg(2+)</name>
        <dbReference type="ChEBI" id="CHEBI:18420"/>
    </cofactor>
</comment>
<dbReference type="Proteomes" id="UP001202887">
    <property type="component" value="Unassembled WGS sequence"/>
</dbReference>
<dbReference type="GeneID" id="61366294"/>
<keyword evidence="10 13" id="KW-1133">Transmembrane helix</keyword>